<evidence type="ECO:0000313" key="2">
    <source>
        <dbReference type="EMBL" id="OZI62971.1"/>
    </source>
</evidence>
<feature type="transmembrane region" description="Helical" evidence="1">
    <location>
        <begin position="143"/>
        <end position="162"/>
    </location>
</feature>
<dbReference type="EMBL" id="NEVS01000004">
    <property type="protein sequence ID" value="OZI62971.1"/>
    <property type="molecule type" value="Genomic_DNA"/>
</dbReference>
<sequence>MPEGGLDPSWRYALNQAMSQGLVFGRDIIFTLGPYAPVYTAAYHPATDGLMVGAALYFALSTGLLLVFLGIRHRLWMPVLVTIALMISASYAGDVPYLLYGLLVALAVTEIDDTCPDRPIARRRLLALGGIFLPLGLLPLIKGSFFIISAVAVLLTAGLWCYRARYVEAVAVVLLPIGGSIAFWLIAGQPIGGLPDYLRAIFLGISGYTEAMSVEGQVREIAFYLGMGVILLLSLIGAQIGRTAVKVYLVVMLGMILFLAFKIGFVRHDGHARAATSFLLLTSLCLAPIIKLPLRLASVAGALGLAVLSANIYSRLDLPVVVGIFSDTYTRAFAGLKTRLSDGNELVSRFKAANGRIAQDSTLPKLEGTADIYSYNQSSIFAVDNDWDPRPVFQSYAAYTPAMLKLNARHLQGDKAPDNIIFNIEPIDGRMPSMEDGASWPAILTNYRPVKLTDRLLLLKKVASPTDIREGLISTGRYSMGEKVDVPKNGRLVFAEIDISQSLIGRAANFLFKPSPLRIEFTLANGQTRTYRLISGMVRTGILVSPLVENTMEFSLLYDRQNFMINNNVRSFRIFPASLAGEWNEHYDVKFKALYTPEYDGIKKLIKFDPVFSVPENISTNEYAECDGGIDTVNGVAPQAGQNLGPLGWLDLKGWLAESSARGIVPQEKLVVLTDSTGRRSFFQTRSVTRPDVGAYFHKPQLSAAGYAAMIDMTGVADKYTIGLAYIKKNVLRICSGVRISVQGARAP</sequence>
<organism evidence="2 3">
    <name type="scientific">Bordetella genomosp. 11</name>
    <dbReference type="NCBI Taxonomy" id="1416808"/>
    <lineage>
        <taxon>Bacteria</taxon>
        <taxon>Pseudomonadati</taxon>
        <taxon>Pseudomonadota</taxon>
        <taxon>Betaproteobacteria</taxon>
        <taxon>Burkholderiales</taxon>
        <taxon>Alcaligenaceae</taxon>
        <taxon>Bordetella</taxon>
    </lineage>
</organism>
<feature type="transmembrane region" description="Helical" evidence="1">
    <location>
        <begin position="221"/>
        <end position="241"/>
    </location>
</feature>
<feature type="transmembrane region" description="Helical" evidence="1">
    <location>
        <begin position="169"/>
        <end position="191"/>
    </location>
</feature>
<evidence type="ECO:0008006" key="4">
    <source>
        <dbReference type="Google" id="ProtNLM"/>
    </source>
</evidence>
<keyword evidence="1" id="KW-0812">Transmembrane</keyword>
<evidence type="ECO:0000256" key="1">
    <source>
        <dbReference type="SAM" id="Phobius"/>
    </source>
</evidence>
<keyword evidence="1" id="KW-0472">Membrane</keyword>
<proteinExistence type="predicted"/>
<feature type="transmembrane region" description="Helical" evidence="1">
    <location>
        <begin position="247"/>
        <end position="265"/>
    </location>
</feature>
<accession>A0A261UMV3</accession>
<name>A0A261UMV3_9BORD</name>
<feature type="transmembrane region" description="Helical" evidence="1">
    <location>
        <begin position="49"/>
        <end position="68"/>
    </location>
</feature>
<dbReference type="Proteomes" id="UP000215767">
    <property type="component" value="Unassembled WGS sequence"/>
</dbReference>
<keyword evidence="1" id="KW-1133">Transmembrane helix</keyword>
<protein>
    <recommendedName>
        <fullName evidence="4">Transmembrane protein</fullName>
    </recommendedName>
</protein>
<gene>
    <name evidence="2" type="ORF">CAL28_28055</name>
</gene>
<reference evidence="3" key="1">
    <citation type="submission" date="2017-05" db="EMBL/GenBank/DDBJ databases">
        <title>Complete and WGS of Bordetella genogroups.</title>
        <authorList>
            <person name="Spilker T."/>
            <person name="Lipuma J."/>
        </authorList>
    </citation>
    <scope>NUCLEOTIDE SEQUENCE [LARGE SCALE GENOMIC DNA]</scope>
    <source>
        <strain evidence="3">AU8856</strain>
    </source>
</reference>
<keyword evidence="3" id="KW-1185">Reference proteome</keyword>
<comment type="caution">
    <text evidence="2">The sequence shown here is derived from an EMBL/GenBank/DDBJ whole genome shotgun (WGS) entry which is preliminary data.</text>
</comment>
<dbReference type="AlphaFoldDB" id="A0A261UMV3"/>
<evidence type="ECO:0000313" key="3">
    <source>
        <dbReference type="Proteomes" id="UP000215767"/>
    </source>
</evidence>
<feature type="transmembrane region" description="Helical" evidence="1">
    <location>
        <begin position="75"/>
        <end position="93"/>
    </location>
</feature>